<accession>A0A518BCJ4</accession>
<dbReference type="PROSITE" id="PS50110">
    <property type="entry name" value="RESPONSE_REGULATORY"/>
    <property type="match status" value="1"/>
</dbReference>
<protein>
    <submittedName>
        <fullName evidence="3">Response regulator rcp1</fullName>
    </submittedName>
</protein>
<dbReference type="KEGG" id="knv:Pan216_55960"/>
<evidence type="ECO:0000313" key="4">
    <source>
        <dbReference type="Proteomes" id="UP000317093"/>
    </source>
</evidence>
<organism evidence="3 4">
    <name type="scientific">Kolteria novifilia</name>
    <dbReference type="NCBI Taxonomy" id="2527975"/>
    <lineage>
        <taxon>Bacteria</taxon>
        <taxon>Pseudomonadati</taxon>
        <taxon>Planctomycetota</taxon>
        <taxon>Planctomycetia</taxon>
        <taxon>Kolteriales</taxon>
        <taxon>Kolteriaceae</taxon>
        <taxon>Kolteria</taxon>
    </lineage>
</organism>
<dbReference type="InterPro" id="IPR052893">
    <property type="entry name" value="TCS_response_regulator"/>
</dbReference>
<dbReference type="EMBL" id="CP036279">
    <property type="protein sequence ID" value="QDU64705.1"/>
    <property type="molecule type" value="Genomic_DNA"/>
</dbReference>
<dbReference type="CDD" id="cd17557">
    <property type="entry name" value="REC_Rcp-like"/>
    <property type="match status" value="1"/>
</dbReference>
<reference evidence="3 4" key="1">
    <citation type="submission" date="2019-02" db="EMBL/GenBank/DDBJ databases">
        <title>Deep-cultivation of Planctomycetes and their phenomic and genomic characterization uncovers novel biology.</title>
        <authorList>
            <person name="Wiegand S."/>
            <person name="Jogler M."/>
            <person name="Boedeker C."/>
            <person name="Pinto D."/>
            <person name="Vollmers J."/>
            <person name="Rivas-Marin E."/>
            <person name="Kohn T."/>
            <person name="Peeters S.H."/>
            <person name="Heuer A."/>
            <person name="Rast P."/>
            <person name="Oberbeckmann S."/>
            <person name="Bunk B."/>
            <person name="Jeske O."/>
            <person name="Meyerdierks A."/>
            <person name="Storesund J.E."/>
            <person name="Kallscheuer N."/>
            <person name="Luecker S."/>
            <person name="Lage O.M."/>
            <person name="Pohl T."/>
            <person name="Merkel B.J."/>
            <person name="Hornburger P."/>
            <person name="Mueller R.-W."/>
            <person name="Bruemmer F."/>
            <person name="Labrenz M."/>
            <person name="Spormann A.M."/>
            <person name="Op den Camp H."/>
            <person name="Overmann J."/>
            <person name="Amann R."/>
            <person name="Jetten M.S.M."/>
            <person name="Mascher T."/>
            <person name="Medema M.H."/>
            <person name="Devos D.P."/>
            <person name="Kaster A.-K."/>
            <person name="Ovreas L."/>
            <person name="Rohde M."/>
            <person name="Galperin M.Y."/>
            <person name="Jogler C."/>
        </authorList>
    </citation>
    <scope>NUCLEOTIDE SEQUENCE [LARGE SCALE GENOMIC DNA]</scope>
    <source>
        <strain evidence="3 4">Pan216</strain>
    </source>
</reference>
<dbReference type="AlphaFoldDB" id="A0A518BCJ4"/>
<gene>
    <name evidence="3" type="primary">rcp1_2</name>
    <name evidence="3" type="ORF">Pan216_55960</name>
</gene>
<dbReference type="InterPro" id="IPR011006">
    <property type="entry name" value="CheY-like_superfamily"/>
</dbReference>
<dbReference type="GO" id="GO:0000160">
    <property type="term" value="P:phosphorelay signal transduction system"/>
    <property type="evidence" value="ECO:0007669"/>
    <property type="project" value="InterPro"/>
</dbReference>
<evidence type="ECO:0000313" key="3">
    <source>
        <dbReference type="EMBL" id="QDU64705.1"/>
    </source>
</evidence>
<name>A0A518BCJ4_9BACT</name>
<dbReference type="SUPFAM" id="SSF52172">
    <property type="entry name" value="CheY-like"/>
    <property type="match status" value="1"/>
</dbReference>
<feature type="domain" description="Response regulatory" evidence="2">
    <location>
        <begin position="13"/>
        <end position="141"/>
    </location>
</feature>
<dbReference type="SMART" id="SM00448">
    <property type="entry name" value="REC"/>
    <property type="match status" value="1"/>
</dbReference>
<proteinExistence type="predicted"/>
<dbReference type="RefSeq" id="WP_145263087.1">
    <property type="nucleotide sequence ID" value="NZ_CP036279.1"/>
</dbReference>
<dbReference type="PANTHER" id="PTHR44520">
    <property type="entry name" value="RESPONSE REGULATOR RCP1-RELATED"/>
    <property type="match status" value="1"/>
</dbReference>
<dbReference type="Proteomes" id="UP000317093">
    <property type="component" value="Chromosome"/>
</dbReference>
<keyword evidence="1" id="KW-0597">Phosphoprotein</keyword>
<evidence type="ECO:0000259" key="2">
    <source>
        <dbReference type="PROSITE" id="PS50110"/>
    </source>
</evidence>
<dbReference type="OrthoDB" id="195863at2"/>
<dbReference type="Gene3D" id="3.40.50.2300">
    <property type="match status" value="1"/>
</dbReference>
<evidence type="ECO:0000256" key="1">
    <source>
        <dbReference type="PROSITE-ProRule" id="PRU00169"/>
    </source>
</evidence>
<keyword evidence="4" id="KW-1185">Reference proteome</keyword>
<sequence>MSTRSITVDSRVPILLVEDDDVDVASVRRAFRKNDFKNPIFVVHDGSEALDYLRNAGDYVDPSSYPAPGLILLDLRMPGMNGLEFLQAVKRDEELRMCPVVVLSTSREESDVSESYRLGVAGYITKPVDFGEFVEAMGRVVSYWKVCELPIAF</sequence>
<dbReference type="Pfam" id="PF00072">
    <property type="entry name" value="Response_reg"/>
    <property type="match status" value="1"/>
</dbReference>
<dbReference type="InterPro" id="IPR001789">
    <property type="entry name" value="Sig_transdc_resp-reg_receiver"/>
</dbReference>
<feature type="modified residue" description="4-aspartylphosphate" evidence="1">
    <location>
        <position position="74"/>
    </location>
</feature>